<keyword evidence="2 4" id="KW-0853">WD repeat</keyword>
<dbReference type="InterPro" id="IPR020472">
    <property type="entry name" value="WD40_PAC1"/>
</dbReference>
<dbReference type="PANTHER" id="PTHR19842">
    <property type="entry name" value="G BETA-LIKE PROTEIN GBL"/>
    <property type="match status" value="1"/>
</dbReference>
<dbReference type="InterPro" id="IPR015943">
    <property type="entry name" value="WD40/YVTN_repeat-like_dom_sf"/>
</dbReference>
<dbReference type="Proteomes" id="UP000095284">
    <property type="component" value="Unplaced"/>
</dbReference>
<name>A0A1I7S909_BURXY</name>
<dbReference type="InterPro" id="IPR019775">
    <property type="entry name" value="WD40_repeat_CS"/>
</dbReference>
<reference evidence="6" key="2">
    <citation type="submission" date="2020-09" db="EMBL/GenBank/DDBJ databases">
        <authorList>
            <person name="Kikuchi T."/>
        </authorList>
    </citation>
    <scope>NUCLEOTIDE SEQUENCE</scope>
    <source>
        <strain evidence="6">Ka4C1</strain>
    </source>
</reference>
<reference evidence="9" key="1">
    <citation type="submission" date="2016-11" db="UniProtKB">
        <authorList>
            <consortium name="WormBaseParasite"/>
        </authorList>
    </citation>
    <scope>IDENTIFICATION</scope>
</reference>
<dbReference type="SMR" id="A0A1I7S909"/>
<dbReference type="PANTHER" id="PTHR19842:SF0">
    <property type="entry name" value="TARGET OF RAPAMYCIN COMPLEX SUBUNIT LST8"/>
    <property type="match status" value="1"/>
</dbReference>
<comment type="subunit">
    <text evidence="5">Part of TORC1 complex. Part of the TORC2 complex.</text>
</comment>
<evidence type="ECO:0000256" key="1">
    <source>
        <dbReference type="ARBA" id="ARBA00009890"/>
    </source>
</evidence>
<keyword evidence="8" id="KW-1185">Reference proteome</keyword>
<dbReference type="WBParaSite" id="BXY_0950400.1">
    <property type="protein sequence ID" value="BXY_0950400.1"/>
    <property type="gene ID" value="BXY_0950400"/>
</dbReference>
<feature type="repeat" description="WD" evidence="4">
    <location>
        <begin position="239"/>
        <end position="280"/>
    </location>
</feature>
<dbReference type="eggNOG" id="KOG0315">
    <property type="taxonomic scope" value="Eukaryota"/>
</dbReference>
<organism evidence="7 9">
    <name type="scientific">Bursaphelenchus xylophilus</name>
    <name type="common">Pinewood nematode worm</name>
    <name type="synonym">Aphelenchoides xylophilus</name>
    <dbReference type="NCBI Taxonomy" id="6326"/>
    <lineage>
        <taxon>Eukaryota</taxon>
        <taxon>Metazoa</taxon>
        <taxon>Ecdysozoa</taxon>
        <taxon>Nematoda</taxon>
        <taxon>Chromadorea</taxon>
        <taxon>Rhabditida</taxon>
        <taxon>Tylenchina</taxon>
        <taxon>Tylenchomorpha</taxon>
        <taxon>Aphelenchoidea</taxon>
        <taxon>Aphelenchoididae</taxon>
        <taxon>Bursaphelenchus</taxon>
    </lineage>
</organism>
<accession>A0A1I7S909</accession>
<evidence type="ECO:0000256" key="2">
    <source>
        <dbReference type="ARBA" id="ARBA00022574"/>
    </source>
</evidence>
<feature type="repeat" description="WD" evidence="4">
    <location>
        <begin position="293"/>
        <end position="323"/>
    </location>
</feature>
<evidence type="ECO:0000256" key="4">
    <source>
        <dbReference type="PROSITE-ProRule" id="PRU00221"/>
    </source>
</evidence>
<dbReference type="PROSITE" id="PS50082">
    <property type="entry name" value="WD_REPEATS_2"/>
    <property type="match status" value="3"/>
</dbReference>
<dbReference type="InterPro" id="IPR001680">
    <property type="entry name" value="WD40_rpt"/>
</dbReference>
<dbReference type="Gene3D" id="2.130.10.10">
    <property type="entry name" value="YVTN repeat-like/Quinoprotein amine dehydrogenase"/>
    <property type="match status" value="2"/>
</dbReference>
<dbReference type="GO" id="GO:0031931">
    <property type="term" value="C:TORC1 complex"/>
    <property type="evidence" value="ECO:0007669"/>
    <property type="project" value="UniProtKB-UniRule"/>
</dbReference>
<dbReference type="Pfam" id="PF00400">
    <property type="entry name" value="WD40"/>
    <property type="match status" value="4"/>
</dbReference>
<sequence length="342" mass="38151">MNSRPMLVSAGMDATIRFWDVVTRKPLEVLTHKESQVNCLAISPDSTQLAAAGWEKAEGYWMFTGGEDGMAKIWDMRANHLTCQRIFQVNTAVHCVALHPNQIELIVADSTGALYLWDLRSDRDDSLVTEVDLSEYVVHVELDQTGRQCAAVTNRGHLFMWNIHSGTLAQTQKSSVDNSEKPMSFNVPESQGLMEMAPLGPAPPPLPLEEVYNAPFGVSAASPDALYTLMSNIRPSAKVAAHETFTLKCHFTPDGLSVATTAADYTAKIWSATDFKLRREFRMPTDKWVWECAFTNDSKYMFTASSDGFMRMWDVEGGKEMGTYQGHTMAVTAMAFKDVNYY</sequence>
<dbReference type="PRINTS" id="PR00320">
    <property type="entry name" value="GPROTEINBRPT"/>
</dbReference>
<dbReference type="SUPFAM" id="SSF50978">
    <property type="entry name" value="WD40 repeat-like"/>
    <property type="match status" value="1"/>
</dbReference>
<dbReference type="Proteomes" id="UP000659654">
    <property type="component" value="Unassembled WGS sequence"/>
</dbReference>
<keyword evidence="3 5" id="KW-0677">Repeat</keyword>
<dbReference type="EMBL" id="CAJFDI010000001">
    <property type="protein sequence ID" value="CAD5210292.1"/>
    <property type="molecule type" value="Genomic_DNA"/>
</dbReference>
<dbReference type="PROSITE" id="PS00678">
    <property type="entry name" value="WD_REPEATS_1"/>
    <property type="match status" value="3"/>
</dbReference>
<dbReference type="GO" id="GO:0031932">
    <property type="term" value="C:TORC2 complex"/>
    <property type="evidence" value="ECO:0007669"/>
    <property type="project" value="UniProtKB-UniRule"/>
</dbReference>
<dbReference type="SMART" id="SM00320">
    <property type="entry name" value="WD40"/>
    <property type="match status" value="5"/>
</dbReference>
<dbReference type="EMBL" id="CAJFCV020000001">
    <property type="protein sequence ID" value="CAG9086112.1"/>
    <property type="molecule type" value="Genomic_DNA"/>
</dbReference>
<proteinExistence type="inferred from homology"/>
<dbReference type="AlphaFoldDB" id="A0A1I7S909"/>
<dbReference type="GO" id="GO:0005737">
    <property type="term" value="C:cytoplasm"/>
    <property type="evidence" value="ECO:0007669"/>
    <property type="project" value="UniProtKB-SubCell"/>
</dbReference>
<evidence type="ECO:0000313" key="8">
    <source>
        <dbReference type="Proteomes" id="UP000659654"/>
    </source>
</evidence>
<dbReference type="GO" id="GO:0032956">
    <property type="term" value="P:regulation of actin cytoskeleton organization"/>
    <property type="evidence" value="ECO:0007669"/>
    <property type="project" value="TreeGrafter"/>
</dbReference>
<keyword evidence="5" id="KW-0963">Cytoplasm</keyword>
<dbReference type="InterPro" id="IPR036322">
    <property type="entry name" value="WD40_repeat_dom_sf"/>
</dbReference>
<evidence type="ECO:0000313" key="9">
    <source>
        <dbReference type="WBParaSite" id="BXY_0950400.1"/>
    </source>
</evidence>
<protein>
    <recommendedName>
        <fullName evidence="5">Target of rapamycin complex subunit lst8</fullName>
        <shortName evidence="5">TORC subunit lst8</shortName>
    </recommendedName>
</protein>
<evidence type="ECO:0000256" key="3">
    <source>
        <dbReference type="ARBA" id="ARBA00022737"/>
    </source>
</evidence>
<evidence type="ECO:0000256" key="5">
    <source>
        <dbReference type="RuleBase" id="RU369068"/>
    </source>
</evidence>
<dbReference type="Proteomes" id="UP000582659">
    <property type="component" value="Unassembled WGS sequence"/>
</dbReference>
<dbReference type="GO" id="GO:0031929">
    <property type="term" value="P:TOR signaling"/>
    <property type="evidence" value="ECO:0007669"/>
    <property type="project" value="UniProtKB-UniRule"/>
</dbReference>
<comment type="subcellular location">
    <subcellularLocation>
        <location evidence="5">Cytoplasm</location>
    </subcellularLocation>
</comment>
<dbReference type="OrthoDB" id="400at2759"/>
<evidence type="ECO:0000313" key="7">
    <source>
        <dbReference type="Proteomes" id="UP000095284"/>
    </source>
</evidence>
<comment type="similarity">
    <text evidence="1 5">Belongs to the WD repeat LST8 family.</text>
</comment>
<evidence type="ECO:0000313" key="6">
    <source>
        <dbReference type="EMBL" id="CAD5210292.1"/>
    </source>
</evidence>
<feature type="repeat" description="WD" evidence="4">
    <location>
        <begin position="1"/>
        <end position="29"/>
    </location>
</feature>
<comment type="function">
    <text evidence="5">Subunit of TORC1 and TORC2, which regulate cell growth and survival in response to nutrient and hormonal signals.</text>
</comment>
<dbReference type="InterPro" id="IPR037588">
    <property type="entry name" value="MLST8"/>
</dbReference>
<gene>
    <name evidence="6" type="ORF">BXYJ_LOCUS1862</name>
</gene>